<dbReference type="InterPro" id="IPR018060">
    <property type="entry name" value="HTH_AraC"/>
</dbReference>
<evidence type="ECO:0000259" key="5">
    <source>
        <dbReference type="PROSITE" id="PS01124"/>
    </source>
</evidence>
<keyword evidence="7" id="KW-1185">Reference proteome</keyword>
<dbReference type="InterPro" id="IPR037923">
    <property type="entry name" value="HTH-like"/>
</dbReference>
<dbReference type="SMART" id="SM00342">
    <property type="entry name" value="HTH_ARAC"/>
    <property type="match status" value="1"/>
</dbReference>
<dbReference type="InterPro" id="IPR003313">
    <property type="entry name" value="AraC-bd"/>
</dbReference>
<evidence type="ECO:0000256" key="4">
    <source>
        <dbReference type="ARBA" id="ARBA00023163"/>
    </source>
</evidence>
<evidence type="ECO:0000256" key="1">
    <source>
        <dbReference type="ARBA" id="ARBA00023015"/>
    </source>
</evidence>
<dbReference type="InterPro" id="IPR050204">
    <property type="entry name" value="AraC_XylS_family_regulators"/>
</dbReference>
<name>A0A916RAV4_9HYPH</name>
<dbReference type="SUPFAM" id="SSF46689">
    <property type="entry name" value="Homeodomain-like"/>
    <property type="match status" value="1"/>
</dbReference>
<gene>
    <name evidence="6" type="ORF">GCM10011499_15650</name>
</gene>
<dbReference type="GO" id="GO:0043565">
    <property type="term" value="F:sequence-specific DNA binding"/>
    <property type="evidence" value="ECO:0007669"/>
    <property type="project" value="InterPro"/>
</dbReference>
<keyword evidence="1" id="KW-0805">Transcription regulation</keyword>
<dbReference type="InterPro" id="IPR009057">
    <property type="entry name" value="Homeodomain-like_sf"/>
</dbReference>
<dbReference type="Pfam" id="PF02311">
    <property type="entry name" value="AraC_binding"/>
    <property type="match status" value="1"/>
</dbReference>
<dbReference type="GO" id="GO:0003700">
    <property type="term" value="F:DNA-binding transcription factor activity"/>
    <property type="evidence" value="ECO:0007669"/>
    <property type="project" value="InterPro"/>
</dbReference>
<proteinExistence type="predicted"/>
<evidence type="ECO:0000256" key="3">
    <source>
        <dbReference type="ARBA" id="ARBA00023159"/>
    </source>
</evidence>
<dbReference type="Proteomes" id="UP000596977">
    <property type="component" value="Unassembled WGS sequence"/>
</dbReference>
<dbReference type="PANTHER" id="PTHR46796">
    <property type="entry name" value="HTH-TYPE TRANSCRIPTIONAL ACTIVATOR RHAS-RELATED"/>
    <property type="match status" value="1"/>
</dbReference>
<dbReference type="PANTHER" id="PTHR46796:SF7">
    <property type="entry name" value="ARAC FAMILY TRANSCRIPTIONAL REGULATOR"/>
    <property type="match status" value="1"/>
</dbReference>
<accession>A0A916RAV4</accession>
<sequence>MDISIMGTAAIAFYRTAIGNERSQPLAVTGFGRQRISSDISGRTLENYALVWIERGQGWLETAASGRHVIAAPAVFFLFPGDEHAYGPDRDTQWDERWVLFEGTLANWLEQHGLIERTEPHIPSADDPELAHLFGMVHTHLLKDEPSSGAMAAAALHLLILRAVNARKSPVAESERSADRALRALRTRVNEDVPLDMLANEFDVATVTLRRRCHEIHGVSPKALHIRLRLDRAKYLLAMTDESIQAVAAGVGFSDHFYFSRLFAKREGCSPSEFRRRNQRV</sequence>
<dbReference type="RefSeq" id="WP_127073941.1">
    <property type="nucleotide sequence ID" value="NZ_BMKB01000002.1"/>
</dbReference>
<dbReference type="PROSITE" id="PS00041">
    <property type="entry name" value="HTH_ARAC_FAMILY_1"/>
    <property type="match status" value="1"/>
</dbReference>
<dbReference type="AlphaFoldDB" id="A0A916RAV4"/>
<feature type="domain" description="HTH araC/xylS-type" evidence="5">
    <location>
        <begin position="179"/>
        <end position="277"/>
    </location>
</feature>
<dbReference type="PROSITE" id="PS01124">
    <property type="entry name" value="HTH_ARAC_FAMILY_2"/>
    <property type="match status" value="1"/>
</dbReference>
<dbReference type="Gene3D" id="1.10.10.60">
    <property type="entry name" value="Homeodomain-like"/>
    <property type="match status" value="1"/>
</dbReference>
<dbReference type="InterPro" id="IPR018062">
    <property type="entry name" value="HTH_AraC-typ_CS"/>
</dbReference>
<evidence type="ECO:0000256" key="2">
    <source>
        <dbReference type="ARBA" id="ARBA00023125"/>
    </source>
</evidence>
<evidence type="ECO:0000313" key="7">
    <source>
        <dbReference type="Proteomes" id="UP000596977"/>
    </source>
</evidence>
<dbReference type="Gene3D" id="2.60.120.280">
    <property type="entry name" value="Regulatory protein AraC"/>
    <property type="match status" value="1"/>
</dbReference>
<reference evidence="6 7" key="1">
    <citation type="journal article" date="2014" name="Int. J. Syst. Evol. Microbiol.">
        <title>Complete genome sequence of Corynebacterium casei LMG S-19264T (=DSM 44701T), isolated from a smear-ripened cheese.</title>
        <authorList>
            <consortium name="US DOE Joint Genome Institute (JGI-PGF)"/>
            <person name="Walter F."/>
            <person name="Albersmeier A."/>
            <person name="Kalinowski J."/>
            <person name="Ruckert C."/>
        </authorList>
    </citation>
    <scope>NUCLEOTIDE SEQUENCE [LARGE SCALE GENOMIC DNA]</scope>
    <source>
        <strain evidence="6 7">CGMCC 1.15896</strain>
    </source>
</reference>
<dbReference type="Pfam" id="PF12833">
    <property type="entry name" value="HTH_18"/>
    <property type="match status" value="1"/>
</dbReference>
<comment type="caution">
    <text evidence="6">The sequence shown here is derived from an EMBL/GenBank/DDBJ whole genome shotgun (WGS) entry which is preliminary data.</text>
</comment>
<dbReference type="OrthoDB" id="9814125at2"/>
<protein>
    <submittedName>
        <fullName evidence="6">AraC family transcriptional regulator</fullName>
    </submittedName>
</protein>
<organism evidence="6 7">
    <name type="scientific">Pelagibacterium lentulum</name>
    <dbReference type="NCBI Taxonomy" id="2029865"/>
    <lineage>
        <taxon>Bacteria</taxon>
        <taxon>Pseudomonadati</taxon>
        <taxon>Pseudomonadota</taxon>
        <taxon>Alphaproteobacteria</taxon>
        <taxon>Hyphomicrobiales</taxon>
        <taxon>Devosiaceae</taxon>
        <taxon>Pelagibacterium</taxon>
    </lineage>
</organism>
<evidence type="ECO:0000313" key="6">
    <source>
        <dbReference type="EMBL" id="GGA46752.1"/>
    </source>
</evidence>
<dbReference type="EMBL" id="BMKB01000002">
    <property type="protein sequence ID" value="GGA46752.1"/>
    <property type="molecule type" value="Genomic_DNA"/>
</dbReference>
<keyword evidence="3" id="KW-0010">Activator</keyword>
<keyword evidence="2" id="KW-0238">DNA-binding</keyword>
<keyword evidence="4" id="KW-0804">Transcription</keyword>
<dbReference type="SUPFAM" id="SSF51215">
    <property type="entry name" value="Regulatory protein AraC"/>
    <property type="match status" value="1"/>
</dbReference>